<gene>
    <name evidence="1" type="ORF">HPB50_005322</name>
</gene>
<reference evidence="1" key="1">
    <citation type="submission" date="2020-05" db="EMBL/GenBank/DDBJ databases">
        <title>Large-scale comparative analyses of tick genomes elucidate their genetic diversity and vector capacities.</title>
        <authorList>
            <person name="Jia N."/>
            <person name="Wang J."/>
            <person name="Shi W."/>
            <person name="Du L."/>
            <person name="Sun Y."/>
            <person name="Zhan W."/>
            <person name="Jiang J."/>
            <person name="Wang Q."/>
            <person name="Zhang B."/>
            <person name="Ji P."/>
            <person name="Sakyi L.B."/>
            <person name="Cui X."/>
            <person name="Yuan T."/>
            <person name="Jiang B."/>
            <person name="Yang W."/>
            <person name="Lam T.T.-Y."/>
            <person name="Chang Q."/>
            <person name="Ding S."/>
            <person name="Wang X."/>
            <person name="Zhu J."/>
            <person name="Ruan X."/>
            <person name="Zhao L."/>
            <person name="Wei J."/>
            <person name="Que T."/>
            <person name="Du C."/>
            <person name="Cheng J."/>
            <person name="Dai P."/>
            <person name="Han X."/>
            <person name="Huang E."/>
            <person name="Gao Y."/>
            <person name="Liu J."/>
            <person name="Shao H."/>
            <person name="Ye R."/>
            <person name="Li L."/>
            <person name="Wei W."/>
            <person name="Wang X."/>
            <person name="Wang C."/>
            <person name="Yang T."/>
            <person name="Huo Q."/>
            <person name="Li W."/>
            <person name="Guo W."/>
            <person name="Chen H."/>
            <person name="Zhou L."/>
            <person name="Ni X."/>
            <person name="Tian J."/>
            <person name="Zhou Y."/>
            <person name="Sheng Y."/>
            <person name="Liu T."/>
            <person name="Pan Y."/>
            <person name="Xia L."/>
            <person name="Li J."/>
            <person name="Zhao F."/>
            <person name="Cao W."/>
        </authorList>
    </citation>
    <scope>NUCLEOTIDE SEQUENCE</scope>
    <source>
        <strain evidence="1">Hyas-2018</strain>
    </source>
</reference>
<accession>A0ACB7RUS9</accession>
<keyword evidence="2" id="KW-1185">Reference proteome</keyword>
<proteinExistence type="predicted"/>
<dbReference type="Proteomes" id="UP000821845">
    <property type="component" value="Chromosome 7"/>
</dbReference>
<organism evidence="1 2">
    <name type="scientific">Hyalomma asiaticum</name>
    <name type="common">Tick</name>
    <dbReference type="NCBI Taxonomy" id="266040"/>
    <lineage>
        <taxon>Eukaryota</taxon>
        <taxon>Metazoa</taxon>
        <taxon>Ecdysozoa</taxon>
        <taxon>Arthropoda</taxon>
        <taxon>Chelicerata</taxon>
        <taxon>Arachnida</taxon>
        <taxon>Acari</taxon>
        <taxon>Parasitiformes</taxon>
        <taxon>Ixodida</taxon>
        <taxon>Ixodoidea</taxon>
        <taxon>Ixodidae</taxon>
        <taxon>Hyalomminae</taxon>
        <taxon>Hyalomma</taxon>
    </lineage>
</organism>
<sequence>MAVGKFPAAKQVVTRFARNAPKHVVDDIIEEAKRKKASAKDIGRASVADLFSTKVWAKITTLFSFQLIISSLVWYHMTVSTAAVGGNPYVSFTIGASSEYPVKLINVVLIKFCRRRYTICGTMCFSALVMIGLWLLPAVLRVQLSETYPTVVRSVAMGFCYTLGRLGSAVAPFFDDLGKATQPWVPSIVSAGLCLAGAGASWLLPESFEKTLEDGFSKGEAAANEWVAQLCCVHVEAQFSLCRPASETARYYHVASALHPDVASELSDVLSSASDTTPYQYLKTKVLERFTPSERVRLQQLLAEGDLG</sequence>
<evidence type="ECO:0000313" key="2">
    <source>
        <dbReference type="Proteomes" id="UP000821845"/>
    </source>
</evidence>
<dbReference type="EMBL" id="CM023487">
    <property type="protein sequence ID" value="KAH6925431.1"/>
    <property type="molecule type" value="Genomic_DNA"/>
</dbReference>
<evidence type="ECO:0000313" key="1">
    <source>
        <dbReference type="EMBL" id="KAH6925431.1"/>
    </source>
</evidence>
<protein>
    <submittedName>
        <fullName evidence="1">Uncharacterized protein</fullName>
    </submittedName>
</protein>
<name>A0ACB7RUS9_HYAAI</name>
<comment type="caution">
    <text evidence="1">The sequence shown here is derived from an EMBL/GenBank/DDBJ whole genome shotgun (WGS) entry which is preliminary data.</text>
</comment>